<name>A0A9Q3L598_9BASI</name>
<keyword evidence="3" id="KW-1185">Reference proteome</keyword>
<feature type="compositionally biased region" description="Polar residues" evidence="1">
    <location>
        <begin position="192"/>
        <end position="202"/>
    </location>
</feature>
<gene>
    <name evidence="2" type="ORF">O181_133968</name>
</gene>
<sequence length="212" mass="23151">LADAAKSGAKKKSGQANKHKNATKDRNPGFVRLDYENICSYLEDQVHYNGLFGDSKQTTWGKKNIPEHRRSNGSGLMELTNTTLQEEVDDQCPCFEQMCAIFGDKQNIAGFNSFDSSLQINKDHSNSNSSNCDSFSDSGNSSCEEGRSVNASITINPGENELHLEISDSNRLTSASGGTNNPSSPRFKEIHTSGSSITSTPIQRVRTKGKNH</sequence>
<dbReference type="PANTHER" id="PTHR33246:SF51">
    <property type="entry name" value="MYB_SANT-LIKE DOMAIN-CONTAINING PROTEIN"/>
    <property type="match status" value="1"/>
</dbReference>
<feature type="compositionally biased region" description="Basic residues" evidence="1">
    <location>
        <begin position="8"/>
        <end position="21"/>
    </location>
</feature>
<dbReference type="PANTHER" id="PTHR33246">
    <property type="entry name" value="CCHC-TYPE DOMAIN-CONTAINING PROTEIN"/>
    <property type="match status" value="1"/>
</dbReference>
<evidence type="ECO:0000313" key="3">
    <source>
        <dbReference type="Proteomes" id="UP000765509"/>
    </source>
</evidence>
<proteinExistence type="predicted"/>
<reference evidence="2" key="1">
    <citation type="submission" date="2021-03" db="EMBL/GenBank/DDBJ databases">
        <title>Draft genome sequence of rust myrtle Austropuccinia psidii MF-1, a brazilian biotype.</title>
        <authorList>
            <person name="Quecine M.C."/>
            <person name="Pachon D.M.R."/>
            <person name="Bonatelli M.L."/>
            <person name="Correr F.H."/>
            <person name="Franceschini L.M."/>
            <person name="Leite T.F."/>
            <person name="Margarido G.R.A."/>
            <person name="Almeida C.A."/>
            <person name="Ferrarezi J.A."/>
            <person name="Labate C.A."/>
        </authorList>
    </citation>
    <scope>NUCLEOTIDE SEQUENCE</scope>
    <source>
        <strain evidence="2">MF-1</strain>
    </source>
</reference>
<accession>A0A9Q3L598</accession>
<feature type="compositionally biased region" description="Low complexity" evidence="1">
    <location>
        <begin position="126"/>
        <end position="142"/>
    </location>
</feature>
<comment type="caution">
    <text evidence="2">The sequence shown here is derived from an EMBL/GenBank/DDBJ whole genome shotgun (WGS) entry which is preliminary data.</text>
</comment>
<dbReference type="EMBL" id="AVOT02159324">
    <property type="protein sequence ID" value="MBW0594253.1"/>
    <property type="molecule type" value="Genomic_DNA"/>
</dbReference>
<feature type="compositionally biased region" description="Polar residues" evidence="1">
    <location>
        <begin position="169"/>
        <end position="184"/>
    </location>
</feature>
<protein>
    <submittedName>
        <fullName evidence="2">Uncharacterized protein</fullName>
    </submittedName>
</protein>
<dbReference type="AlphaFoldDB" id="A0A9Q3L598"/>
<dbReference type="Proteomes" id="UP000765509">
    <property type="component" value="Unassembled WGS sequence"/>
</dbReference>
<organism evidence="2 3">
    <name type="scientific">Austropuccinia psidii MF-1</name>
    <dbReference type="NCBI Taxonomy" id="1389203"/>
    <lineage>
        <taxon>Eukaryota</taxon>
        <taxon>Fungi</taxon>
        <taxon>Dikarya</taxon>
        <taxon>Basidiomycota</taxon>
        <taxon>Pucciniomycotina</taxon>
        <taxon>Pucciniomycetes</taxon>
        <taxon>Pucciniales</taxon>
        <taxon>Sphaerophragmiaceae</taxon>
        <taxon>Austropuccinia</taxon>
    </lineage>
</organism>
<dbReference type="OrthoDB" id="2507256at2759"/>
<evidence type="ECO:0000256" key="1">
    <source>
        <dbReference type="SAM" id="MobiDB-lite"/>
    </source>
</evidence>
<feature type="non-terminal residue" evidence="2">
    <location>
        <position position="1"/>
    </location>
</feature>
<feature type="region of interest" description="Disordered" evidence="1">
    <location>
        <begin position="169"/>
        <end position="212"/>
    </location>
</feature>
<evidence type="ECO:0000313" key="2">
    <source>
        <dbReference type="EMBL" id="MBW0594253.1"/>
    </source>
</evidence>
<feature type="region of interest" description="Disordered" evidence="1">
    <location>
        <begin position="1"/>
        <end position="27"/>
    </location>
</feature>
<feature type="region of interest" description="Disordered" evidence="1">
    <location>
        <begin position="122"/>
        <end position="146"/>
    </location>
</feature>